<evidence type="ECO:0000256" key="11">
    <source>
        <dbReference type="RuleBase" id="RU000682"/>
    </source>
</evidence>
<gene>
    <name evidence="15" type="ORF">EG68_03650</name>
</gene>
<keyword evidence="6 10" id="KW-0238">DNA-binding</keyword>
<dbReference type="FunFam" id="1.10.10.60:FF:000679">
    <property type="entry name" value="Homeobox protein aristaless"/>
    <property type="match status" value="1"/>
</dbReference>
<evidence type="ECO:0000313" key="15">
    <source>
        <dbReference type="EMBL" id="KAF7259071.1"/>
    </source>
</evidence>
<feature type="region of interest" description="Disordered" evidence="12">
    <location>
        <begin position="50"/>
        <end position="84"/>
    </location>
</feature>
<dbReference type="AlphaFoldDB" id="A0A8S9Z1P7"/>
<evidence type="ECO:0000256" key="7">
    <source>
        <dbReference type="ARBA" id="ARBA00023155"/>
    </source>
</evidence>
<comment type="caution">
    <text evidence="15">The sequence shown here is derived from an EMBL/GenBank/DDBJ whole genome shotgun (WGS) entry which is preliminary data.</text>
</comment>
<evidence type="ECO:0000256" key="3">
    <source>
        <dbReference type="ARBA" id="ARBA00022473"/>
    </source>
</evidence>
<dbReference type="InterPro" id="IPR009057">
    <property type="entry name" value="Homeodomain-like_sf"/>
</dbReference>
<dbReference type="PANTHER" id="PTHR45636">
    <property type="entry name" value="PAIRED BOX PROTEIN PAX-6-RELATED-RELATED"/>
    <property type="match status" value="1"/>
</dbReference>
<feature type="DNA-binding region" description="Homeobox" evidence="10">
    <location>
        <begin position="361"/>
        <end position="420"/>
    </location>
</feature>
<accession>A0A8S9Z1P7</accession>
<dbReference type="InterPro" id="IPR043182">
    <property type="entry name" value="PAIRED_DNA-bd_dom"/>
</dbReference>
<dbReference type="CDD" id="cd00086">
    <property type="entry name" value="homeodomain"/>
    <property type="match status" value="1"/>
</dbReference>
<organism evidence="15 16">
    <name type="scientific">Paragonimus skrjabini miyazakii</name>
    <dbReference type="NCBI Taxonomy" id="59628"/>
    <lineage>
        <taxon>Eukaryota</taxon>
        <taxon>Metazoa</taxon>
        <taxon>Spiralia</taxon>
        <taxon>Lophotrochozoa</taxon>
        <taxon>Platyhelminthes</taxon>
        <taxon>Trematoda</taxon>
        <taxon>Digenea</taxon>
        <taxon>Plagiorchiida</taxon>
        <taxon>Troglotremata</taxon>
        <taxon>Troglotrematidae</taxon>
        <taxon>Paragonimus</taxon>
    </lineage>
</organism>
<dbReference type="PANTHER" id="PTHR45636:SF49">
    <property type="entry name" value="PAIRED BOX PROTEIN 3 HOMOLOG"/>
    <property type="match status" value="1"/>
</dbReference>
<keyword evidence="4" id="KW-0563">Paired box</keyword>
<feature type="compositionally biased region" description="Basic and acidic residues" evidence="12">
    <location>
        <begin position="68"/>
        <end position="84"/>
    </location>
</feature>
<protein>
    <submittedName>
        <fullName evidence="15">Uncharacterized protein</fullName>
    </submittedName>
</protein>
<evidence type="ECO:0000256" key="2">
    <source>
        <dbReference type="ARBA" id="ARBA00005733"/>
    </source>
</evidence>
<dbReference type="SMART" id="SM00389">
    <property type="entry name" value="HOX"/>
    <property type="match status" value="1"/>
</dbReference>
<dbReference type="PROSITE" id="PS00034">
    <property type="entry name" value="PAIRED_1"/>
    <property type="match status" value="1"/>
</dbReference>
<feature type="region of interest" description="Disordered" evidence="12">
    <location>
        <begin position="503"/>
        <end position="522"/>
    </location>
</feature>
<keyword evidence="3" id="KW-0217">Developmental protein</keyword>
<comment type="subcellular location">
    <subcellularLocation>
        <location evidence="1 10 11">Nucleus</location>
    </subcellularLocation>
</comment>
<dbReference type="PROSITE" id="PS50071">
    <property type="entry name" value="HOMEOBOX_2"/>
    <property type="match status" value="1"/>
</dbReference>
<evidence type="ECO:0000259" key="13">
    <source>
        <dbReference type="PROSITE" id="PS50071"/>
    </source>
</evidence>
<dbReference type="InterPro" id="IPR017970">
    <property type="entry name" value="Homeobox_CS"/>
</dbReference>
<dbReference type="Pfam" id="PF00046">
    <property type="entry name" value="Homeodomain"/>
    <property type="match status" value="1"/>
</dbReference>
<evidence type="ECO:0000256" key="6">
    <source>
        <dbReference type="ARBA" id="ARBA00023125"/>
    </source>
</evidence>
<dbReference type="GO" id="GO:0000978">
    <property type="term" value="F:RNA polymerase II cis-regulatory region sequence-specific DNA binding"/>
    <property type="evidence" value="ECO:0007669"/>
    <property type="project" value="TreeGrafter"/>
</dbReference>
<dbReference type="InterPro" id="IPR036388">
    <property type="entry name" value="WH-like_DNA-bd_sf"/>
</dbReference>
<dbReference type="EMBL" id="JTDE01001386">
    <property type="protein sequence ID" value="KAF7259071.1"/>
    <property type="molecule type" value="Genomic_DNA"/>
</dbReference>
<keyword evidence="9 10" id="KW-0539">Nucleus</keyword>
<feature type="region of interest" description="Disordered" evidence="12">
    <location>
        <begin position="298"/>
        <end position="365"/>
    </location>
</feature>
<dbReference type="Gene3D" id="1.10.10.10">
    <property type="entry name" value="Winged helix-like DNA-binding domain superfamily/Winged helix DNA-binding domain"/>
    <property type="match status" value="1"/>
</dbReference>
<evidence type="ECO:0000256" key="10">
    <source>
        <dbReference type="PROSITE-ProRule" id="PRU00108"/>
    </source>
</evidence>
<feature type="region of interest" description="Disordered" evidence="12">
    <location>
        <begin position="643"/>
        <end position="667"/>
    </location>
</feature>
<proteinExistence type="inferred from homology"/>
<dbReference type="Pfam" id="PF00292">
    <property type="entry name" value="PAX"/>
    <property type="match status" value="1"/>
</dbReference>
<dbReference type="PROSITE" id="PS51057">
    <property type="entry name" value="PAIRED_2"/>
    <property type="match status" value="1"/>
</dbReference>
<evidence type="ECO:0000256" key="9">
    <source>
        <dbReference type="ARBA" id="ARBA00023242"/>
    </source>
</evidence>
<dbReference type="PROSITE" id="PS00027">
    <property type="entry name" value="HOMEOBOX_1"/>
    <property type="match status" value="1"/>
</dbReference>
<evidence type="ECO:0000256" key="5">
    <source>
        <dbReference type="ARBA" id="ARBA00023015"/>
    </source>
</evidence>
<dbReference type="Proteomes" id="UP000822476">
    <property type="component" value="Unassembled WGS sequence"/>
</dbReference>
<evidence type="ECO:0000256" key="8">
    <source>
        <dbReference type="ARBA" id="ARBA00023163"/>
    </source>
</evidence>
<evidence type="ECO:0000256" key="4">
    <source>
        <dbReference type="ARBA" id="ARBA00022724"/>
    </source>
</evidence>
<keyword evidence="7 10" id="KW-0371">Homeobox</keyword>
<evidence type="ECO:0000256" key="12">
    <source>
        <dbReference type="SAM" id="MobiDB-lite"/>
    </source>
</evidence>
<feature type="domain" description="Homeobox" evidence="13">
    <location>
        <begin position="359"/>
        <end position="419"/>
    </location>
</feature>
<feature type="compositionally biased region" description="Polar residues" evidence="12">
    <location>
        <begin position="344"/>
        <end position="357"/>
    </location>
</feature>
<evidence type="ECO:0000313" key="16">
    <source>
        <dbReference type="Proteomes" id="UP000822476"/>
    </source>
</evidence>
<dbReference type="GO" id="GO:0005634">
    <property type="term" value="C:nucleus"/>
    <property type="evidence" value="ECO:0007669"/>
    <property type="project" value="UniProtKB-SubCell"/>
</dbReference>
<dbReference type="SMART" id="SM00351">
    <property type="entry name" value="PAX"/>
    <property type="match status" value="1"/>
</dbReference>
<dbReference type="GO" id="GO:0000981">
    <property type="term" value="F:DNA-binding transcription factor activity, RNA polymerase II-specific"/>
    <property type="evidence" value="ECO:0007669"/>
    <property type="project" value="InterPro"/>
</dbReference>
<reference evidence="15" key="1">
    <citation type="submission" date="2019-07" db="EMBL/GenBank/DDBJ databases">
        <title>Annotation for the trematode Paragonimus miyazaki's.</title>
        <authorList>
            <person name="Choi Y.-J."/>
        </authorList>
    </citation>
    <scope>NUCLEOTIDE SEQUENCE</scope>
    <source>
        <strain evidence="15">Japan</strain>
    </source>
</reference>
<keyword evidence="8" id="KW-0804">Transcription</keyword>
<name>A0A8S9Z1P7_9TREM</name>
<dbReference type="InterPro" id="IPR043565">
    <property type="entry name" value="PAX_fam"/>
</dbReference>
<dbReference type="InterPro" id="IPR001356">
    <property type="entry name" value="HD"/>
</dbReference>
<dbReference type="Gene3D" id="1.10.10.60">
    <property type="entry name" value="Homeodomain-like"/>
    <property type="match status" value="1"/>
</dbReference>
<dbReference type="InterPro" id="IPR001523">
    <property type="entry name" value="Paired_dom"/>
</dbReference>
<keyword evidence="16" id="KW-1185">Reference proteome</keyword>
<comment type="similarity">
    <text evidence="2">Belongs to the paired homeobox family.</text>
</comment>
<dbReference type="OrthoDB" id="3225452at2759"/>
<evidence type="ECO:0000256" key="1">
    <source>
        <dbReference type="ARBA" id="ARBA00004123"/>
    </source>
</evidence>
<keyword evidence="5" id="KW-0805">Transcription regulation</keyword>
<evidence type="ECO:0000259" key="14">
    <source>
        <dbReference type="PROSITE" id="PS51057"/>
    </source>
</evidence>
<dbReference type="PRINTS" id="PR00027">
    <property type="entry name" value="PAIREDBOX"/>
</dbReference>
<sequence length="667" mass="75270">MFINGRPLPYETRLKIVQLSNSGVRPCDISRQLKVSHGCVSKILQRYNETGSVSPGATGGARKSRGLRHAEKHANVTRGRERRTSTIANEQHLKRNHSVSRMTPSSIMSHSSHVDRWIMENNGQKEVEIMDNDRATNKFSYKEIDQLRSAQPVNPVVAAIDLSTALVPSLKSSDILRSQPLEEKGVFGEASDVVALRTSKLNRQSRLLKRSPPDGLKLLHRESSINLVTNANQNNDKMFTIDKRIHSESKRTRLSNEYQKLIERHRGVRTEEKEADVKHVGKLSQASWMYSISRLKSDDDDHRKASAQPDLSSGASSRGDRLKSVPSTDEFLSDWNRGDIQEELSPSDSRSAESSLPGTAGRRNRTTFTETQVAFLELAFQRTHYPDLQLREYLATQTNLPECKIQVWFSNRRARWRKQINIAQDMKCVPGSGEHENGHCYGTTSTVREQLESHGPPTSITPQVSSSSEADWSLWLPPMPILGLQTGFHSSFPMEHLIRSSLSGARKHTPAKPHTTLARSQSYLSSERTSYIEGQAVCRLPVITHDVHRDINLQEFGNPHNTTDSQEAIYFRVNQPTFPQAQLHDNLNLKKLTHVDPKSTRAPIFPDFLFKPHKELQELTPLKALSQRFKDADDSALAALQPFRQTEVPQMSPLPSEHSARQPRPST</sequence>
<dbReference type="SUPFAM" id="SSF46689">
    <property type="entry name" value="Homeodomain-like"/>
    <property type="match status" value="2"/>
</dbReference>
<feature type="domain" description="Paired" evidence="14">
    <location>
        <begin position="1"/>
        <end position="121"/>
    </location>
</feature>